<reference evidence="2" key="1">
    <citation type="submission" date="2022-11" db="UniProtKB">
        <authorList>
            <consortium name="WormBaseParasite"/>
        </authorList>
    </citation>
    <scope>IDENTIFICATION</scope>
</reference>
<sequence length="114" mass="13439">MPLTSHRKEDSRIKTIVNNMHPLIIDPAAENKRLLCFFIRLENEFGYDASNHVKMSPLPRLTRDTPRDMIQDMMCYEDAKNFLMFQLAPNCNQMTLKRELPSITPKSERNPLRF</sequence>
<accession>A0A915JN64</accession>
<dbReference type="WBParaSite" id="nRc.2.0.1.t27640-RA">
    <property type="protein sequence ID" value="nRc.2.0.1.t27640-RA"/>
    <property type="gene ID" value="nRc.2.0.1.g27640"/>
</dbReference>
<dbReference type="Proteomes" id="UP000887565">
    <property type="component" value="Unplaced"/>
</dbReference>
<organism evidence="1 2">
    <name type="scientific">Romanomermis culicivorax</name>
    <name type="common">Nematode worm</name>
    <dbReference type="NCBI Taxonomy" id="13658"/>
    <lineage>
        <taxon>Eukaryota</taxon>
        <taxon>Metazoa</taxon>
        <taxon>Ecdysozoa</taxon>
        <taxon>Nematoda</taxon>
        <taxon>Enoplea</taxon>
        <taxon>Dorylaimia</taxon>
        <taxon>Mermithida</taxon>
        <taxon>Mermithoidea</taxon>
        <taxon>Mermithidae</taxon>
        <taxon>Romanomermis</taxon>
    </lineage>
</organism>
<proteinExistence type="predicted"/>
<keyword evidence="1" id="KW-1185">Reference proteome</keyword>
<name>A0A915JN64_ROMCU</name>
<evidence type="ECO:0000313" key="1">
    <source>
        <dbReference type="Proteomes" id="UP000887565"/>
    </source>
</evidence>
<evidence type="ECO:0000313" key="2">
    <source>
        <dbReference type="WBParaSite" id="nRc.2.0.1.t27640-RA"/>
    </source>
</evidence>
<dbReference type="AlphaFoldDB" id="A0A915JN64"/>
<protein>
    <submittedName>
        <fullName evidence="2">Uncharacterized protein</fullName>
    </submittedName>
</protein>